<sequence length="100" mass="10765">MLLFLDVDGPLLPFTHRETSPPGPAHPPRPFAPPETSARGHAHPLLHRLDPADGPRLLALGCDLIWTTTWMSDANDLIAPRLGLPALPVLALPAETTPHP</sequence>
<reference evidence="2 3" key="1">
    <citation type="submission" date="2017-09" db="EMBL/GenBank/DDBJ databases">
        <authorList>
            <person name="Ehlers B."/>
            <person name="Leendertz F.H."/>
        </authorList>
    </citation>
    <scope>NUCLEOTIDE SEQUENCE [LARGE SCALE GENOMIC DNA]</scope>
    <source>
        <strain evidence="2 3">CGMCC 4.6857</strain>
    </source>
</reference>
<evidence type="ECO:0000256" key="1">
    <source>
        <dbReference type="SAM" id="MobiDB-lite"/>
    </source>
</evidence>
<feature type="compositionally biased region" description="Pro residues" evidence="1">
    <location>
        <begin position="21"/>
        <end position="33"/>
    </location>
</feature>
<evidence type="ECO:0000313" key="3">
    <source>
        <dbReference type="Proteomes" id="UP000219612"/>
    </source>
</evidence>
<protein>
    <submittedName>
        <fullName evidence="2">Uncharacterized protein</fullName>
    </submittedName>
</protein>
<accession>A0A285I1Y0</accession>
<name>A0A285I1Y0_9ACTN</name>
<organism evidence="2 3">
    <name type="scientific">Paractinoplanes atraurantiacus</name>
    <dbReference type="NCBI Taxonomy" id="1036182"/>
    <lineage>
        <taxon>Bacteria</taxon>
        <taxon>Bacillati</taxon>
        <taxon>Actinomycetota</taxon>
        <taxon>Actinomycetes</taxon>
        <taxon>Micromonosporales</taxon>
        <taxon>Micromonosporaceae</taxon>
        <taxon>Paractinoplanes</taxon>
    </lineage>
</organism>
<dbReference type="Proteomes" id="UP000219612">
    <property type="component" value="Unassembled WGS sequence"/>
</dbReference>
<keyword evidence="3" id="KW-1185">Reference proteome</keyword>
<evidence type="ECO:0000313" key="2">
    <source>
        <dbReference type="EMBL" id="SNY41076.1"/>
    </source>
</evidence>
<gene>
    <name evidence="2" type="ORF">SAMN05421748_106120</name>
</gene>
<feature type="region of interest" description="Disordered" evidence="1">
    <location>
        <begin position="14"/>
        <end position="41"/>
    </location>
</feature>
<dbReference type="AlphaFoldDB" id="A0A285I1Y0"/>
<dbReference type="EMBL" id="OBDY01000006">
    <property type="protein sequence ID" value="SNY41076.1"/>
    <property type="molecule type" value="Genomic_DNA"/>
</dbReference>
<dbReference type="RefSeq" id="WP_245923037.1">
    <property type="nucleotide sequence ID" value="NZ_OBDY01000006.1"/>
</dbReference>
<proteinExistence type="predicted"/>